<accession>A0A8S5T519</accession>
<name>A0A8S5T519_9CAUD</name>
<organism evidence="1">
    <name type="scientific">Siphoviridae sp. ctMBu2</name>
    <dbReference type="NCBI Taxonomy" id="2827853"/>
    <lineage>
        <taxon>Viruses</taxon>
        <taxon>Duplodnaviria</taxon>
        <taxon>Heunggongvirae</taxon>
        <taxon>Uroviricota</taxon>
        <taxon>Caudoviricetes</taxon>
    </lineage>
</organism>
<evidence type="ECO:0000313" key="1">
    <source>
        <dbReference type="EMBL" id="DAF58216.1"/>
    </source>
</evidence>
<protein>
    <submittedName>
        <fullName evidence="1">Uncharacterized protein</fullName>
    </submittedName>
</protein>
<dbReference type="EMBL" id="BK032748">
    <property type="protein sequence ID" value="DAF58216.1"/>
    <property type="molecule type" value="Genomic_DNA"/>
</dbReference>
<sequence length="29" mass="3224">MSPFPSLLKVAVFPLLKVAVFPLLRKNTP</sequence>
<reference evidence="1" key="1">
    <citation type="journal article" date="2021" name="Proc. Natl. Acad. Sci. U.S.A.">
        <title>A Catalog of Tens of Thousands of Viruses from Human Metagenomes Reveals Hidden Associations with Chronic Diseases.</title>
        <authorList>
            <person name="Tisza M.J."/>
            <person name="Buck C.B."/>
        </authorList>
    </citation>
    <scope>NUCLEOTIDE SEQUENCE</scope>
    <source>
        <strain evidence="1">CtMBu2</strain>
    </source>
</reference>
<proteinExistence type="predicted"/>